<evidence type="ECO:0000313" key="7">
    <source>
        <dbReference type="Proteomes" id="UP000027361"/>
    </source>
</evidence>
<evidence type="ECO:0000259" key="4">
    <source>
        <dbReference type="PROSITE" id="PS50179"/>
    </source>
</evidence>
<dbReference type="PANTHER" id="PTHR47789:SF1">
    <property type="entry name" value="LAS SEVENTEEN-BINDING PROTEIN 5"/>
    <property type="match status" value="1"/>
</dbReference>
<feature type="compositionally biased region" description="Acidic residues" evidence="3">
    <location>
        <begin position="544"/>
        <end position="561"/>
    </location>
</feature>
<dbReference type="STRING" id="1037660.A0A066VZZ5"/>
<evidence type="ECO:0000313" key="6">
    <source>
        <dbReference type="EMBL" id="KDN44359.1"/>
    </source>
</evidence>
<feature type="compositionally biased region" description="Low complexity" evidence="3">
    <location>
        <begin position="488"/>
        <end position="501"/>
    </location>
</feature>
<dbReference type="InterPro" id="IPR045007">
    <property type="entry name" value="LSB5"/>
</dbReference>
<feature type="domain" description="VHS" evidence="4">
    <location>
        <begin position="24"/>
        <end position="142"/>
    </location>
</feature>
<dbReference type="GO" id="GO:0043130">
    <property type="term" value="F:ubiquitin binding"/>
    <property type="evidence" value="ECO:0007669"/>
    <property type="project" value="InterPro"/>
</dbReference>
<feature type="compositionally biased region" description="Basic and acidic residues" evidence="3">
    <location>
        <begin position="154"/>
        <end position="193"/>
    </location>
</feature>
<reference evidence="6 7" key="1">
    <citation type="submission" date="2014-05" db="EMBL/GenBank/DDBJ databases">
        <title>Draft genome sequence of a rare smut relative, Tilletiaria anomala UBC 951.</title>
        <authorList>
            <consortium name="DOE Joint Genome Institute"/>
            <person name="Toome M."/>
            <person name="Kuo A."/>
            <person name="Henrissat B."/>
            <person name="Lipzen A."/>
            <person name="Tritt A."/>
            <person name="Yoshinaga Y."/>
            <person name="Zane M."/>
            <person name="Barry K."/>
            <person name="Grigoriev I.V."/>
            <person name="Spatafora J.W."/>
            <person name="Aimea M.C."/>
        </authorList>
    </citation>
    <scope>NUCLEOTIDE SEQUENCE [LARGE SCALE GENOMIC DNA]</scope>
    <source>
        <strain evidence="6 7">UBC 951</strain>
    </source>
</reference>
<dbReference type="Proteomes" id="UP000027361">
    <property type="component" value="Unassembled WGS sequence"/>
</dbReference>
<keyword evidence="1" id="KW-0813">Transport</keyword>
<dbReference type="InterPro" id="IPR008942">
    <property type="entry name" value="ENTH_VHS"/>
</dbReference>
<dbReference type="GO" id="GO:0030479">
    <property type="term" value="C:actin cortical patch"/>
    <property type="evidence" value="ECO:0007669"/>
    <property type="project" value="TreeGrafter"/>
</dbReference>
<dbReference type="PANTHER" id="PTHR47789">
    <property type="entry name" value="LAS SEVENTEEN-BINDING PROTEIN 5"/>
    <property type="match status" value="1"/>
</dbReference>
<dbReference type="GO" id="GO:0007034">
    <property type="term" value="P:vacuolar transport"/>
    <property type="evidence" value="ECO:0007669"/>
    <property type="project" value="UniProtKB-ARBA"/>
</dbReference>
<dbReference type="Gene3D" id="1.20.58.160">
    <property type="match status" value="1"/>
</dbReference>
<proteinExistence type="predicted"/>
<keyword evidence="7" id="KW-1185">Reference proteome</keyword>
<feature type="region of interest" description="Disordered" evidence="3">
    <location>
        <begin position="361"/>
        <end position="392"/>
    </location>
</feature>
<dbReference type="InterPro" id="IPR044103">
    <property type="entry name" value="GAT_LSB5"/>
</dbReference>
<dbReference type="AlphaFoldDB" id="A0A066VZZ5"/>
<dbReference type="InParanoid" id="A0A066VZZ5"/>
<dbReference type="CDD" id="cd16980">
    <property type="entry name" value="VHS_Lsb5"/>
    <property type="match status" value="1"/>
</dbReference>
<dbReference type="GO" id="GO:0007015">
    <property type="term" value="P:actin filament organization"/>
    <property type="evidence" value="ECO:0007669"/>
    <property type="project" value="InterPro"/>
</dbReference>
<feature type="region of interest" description="Disordered" evidence="3">
    <location>
        <begin position="154"/>
        <end position="206"/>
    </location>
</feature>
<evidence type="ECO:0000256" key="2">
    <source>
        <dbReference type="ARBA" id="ARBA00022927"/>
    </source>
</evidence>
<protein>
    <recommendedName>
        <fullName evidence="8">VHS domain-containing protein</fullName>
    </recommendedName>
</protein>
<dbReference type="InterPro" id="IPR038425">
    <property type="entry name" value="GAT_sf"/>
</dbReference>
<dbReference type="OrthoDB" id="10068368at2759"/>
<dbReference type="PROSITE" id="PS50909">
    <property type="entry name" value="GAT"/>
    <property type="match status" value="1"/>
</dbReference>
<dbReference type="OMA" id="IKIMSQD"/>
<dbReference type="GO" id="GO:0051666">
    <property type="term" value="P:actin cortical patch localization"/>
    <property type="evidence" value="ECO:0007669"/>
    <property type="project" value="TreeGrafter"/>
</dbReference>
<dbReference type="Gene3D" id="1.25.40.90">
    <property type="match status" value="1"/>
</dbReference>
<dbReference type="GO" id="GO:0006897">
    <property type="term" value="P:endocytosis"/>
    <property type="evidence" value="ECO:0007669"/>
    <property type="project" value="InterPro"/>
</dbReference>
<feature type="domain" description="GAT" evidence="5">
    <location>
        <begin position="210"/>
        <end position="298"/>
    </location>
</feature>
<feature type="compositionally biased region" description="Polar residues" evidence="3">
    <location>
        <begin position="375"/>
        <end position="385"/>
    </location>
</feature>
<dbReference type="InterPro" id="IPR002014">
    <property type="entry name" value="VHS_dom"/>
</dbReference>
<dbReference type="PROSITE" id="PS50179">
    <property type="entry name" value="VHS"/>
    <property type="match status" value="1"/>
</dbReference>
<evidence type="ECO:0000256" key="1">
    <source>
        <dbReference type="ARBA" id="ARBA00022448"/>
    </source>
</evidence>
<dbReference type="CDD" id="cd14232">
    <property type="entry name" value="GAT_LSB5"/>
    <property type="match status" value="1"/>
</dbReference>
<feature type="region of interest" description="Disordered" evidence="3">
    <location>
        <begin position="434"/>
        <end position="586"/>
    </location>
</feature>
<organism evidence="6 7">
    <name type="scientific">Tilletiaria anomala (strain ATCC 24038 / CBS 436.72 / UBC 951)</name>
    <dbReference type="NCBI Taxonomy" id="1037660"/>
    <lineage>
        <taxon>Eukaryota</taxon>
        <taxon>Fungi</taxon>
        <taxon>Dikarya</taxon>
        <taxon>Basidiomycota</taxon>
        <taxon>Ustilaginomycotina</taxon>
        <taxon>Exobasidiomycetes</taxon>
        <taxon>Georgefischeriales</taxon>
        <taxon>Tilletiariaceae</taxon>
        <taxon>Tilletiaria</taxon>
    </lineage>
</organism>
<dbReference type="HOGENOM" id="CLU_036827_3_1_1"/>
<dbReference type="SUPFAM" id="SSF89009">
    <property type="entry name" value="GAT-like domain"/>
    <property type="match status" value="1"/>
</dbReference>
<name>A0A066VZZ5_TILAU</name>
<gene>
    <name evidence="6" type="ORF">K437DRAFT_257064</name>
</gene>
<keyword evidence="2" id="KW-0653">Protein transport</keyword>
<accession>A0A066VZZ5</accession>
<sequence>MMKVSQFLGESKPFSAVTDWIDRLCGPKYEEEELEGIPELVQAINLQQTGPTEASRAIRKKLKYGNLHAQKRALTILRSLVENCNERFHRTFADAMLIERIKIMSQDELVDASVRRKLMRLLHGWHKQFQGVASMHTVAGLYVACGGGRKSEQQLKSEAADAYRKKREREERERQIRSDYKAAKRLHEEEQKRIKQGGKKGQRPPFNFQQEKPQILAAVASTQQYATALVNALQHVNREKDSVTANARVQDYLAKVKAERKKVVRYIQLVKDEEFLGSLISANDQIILALELYDKLAKPSDVDSDENEPLAAISSGNSSTSGGGGNAAERQARLDAEIEAVRKRLLQARLMDAPDGELEKLQNQQRGRIERHNSYARSIASSRNGVTGGGAGSSAMTDLMDLNFDDGSCDNLPPSIQPNVRSSVASSSAVGSSLATGVASGHGGGLSDYSDLDSEEGEESSDGAEVAMASASGSGSRFGATIGANKKSPATAAAAAESTSSLGAGDRHGRGGYEDGDDGFDDAASFASHRPQIGPKFSAVTHLEDDDDGFDPFADPAEDDATGAQDEPMDAFRRRHDGPREAYAAV</sequence>
<comment type="caution">
    <text evidence="6">The sequence shown here is derived from an EMBL/GenBank/DDBJ whole genome shotgun (WGS) entry which is preliminary data.</text>
</comment>
<dbReference type="Pfam" id="PF00790">
    <property type="entry name" value="VHS"/>
    <property type="match status" value="1"/>
</dbReference>
<dbReference type="InterPro" id="IPR004152">
    <property type="entry name" value="GAT_dom"/>
</dbReference>
<evidence type="ECO:0008006" key="8">
    <source>
        <dbReference type="Google" id="ProtNLM"/>
    </source>
</evidence>
<dbReference type="GO" id="GO:0015031">
    <property type="term" value="P:protein transport"/>
    <property type="evidence" value="ECO:0007669"/>
    <property type="project" value="UniProtKB-KW"/>
</dbReference>
<dbReference type="GO" id="GO:0035091">
    <property type="term" value="F:phosphatidylinositol binding"/>
    <property type="evidence" value="ECO:0007669"/>
    <property type="project" value="InterPro"/>
</dbReference>
<evidence type="ECO:0000259" key="5">
    <source>
        <dbReference type="PROSITE" id="PS50909"/>
    </source>
</evidence>
<evidence type="ECO:0000256" key="3">
    <source>
        <dbReference type="SAM" id="MobiDB-lite"/>
    </source>
</evidence>
<dbReference type="EMBL" id="JMSN01000052">
    <property type="protein sequence ID" value="KDN44359.1"/>
    <property type="molecule type" value="Genomic_DNA"/>
</dbReference>
<dbReference type="SUPFAM" id="SSF48464">
    <property type="entry name" value="ENTH/VHS domain"/>
    <property type="match status" value="1"/>
</dbReference>
<feature type="compositionally biased region" description="Acidic residues" evidence="3">
    <location>
        <begin position="450"/>
        <end position="462"/>
    </location>
</feature>
<dbReference type="GeneID" id="25264598"/>
<feature type="compositionally biased region" description="Low complexity" evidence="3">
    <location>
        <begin position="463"/>
        <end position="480"/>
    </location>
</feature>
<dbReference type="SMART" id="SM00288">
    <property type="entry name" value="VHS"/>
    <property type="match status" value="1"/>
</dbReference>
<dbReference type="FunCoup" id="A0A066VZZ5">
    <property type="interactions" value="16"/>
</dbReference>
<dbReference type="RefSeq" id="XP_013242729.1">
    <property type="nucleotide sequence ID" value="XM_013387275.1"/>
</dbReference>
<feature type="region of interest" description="Disordered" evidence="3">
    <location>
        <begin position="299"/>
        <end position="331"/>
    </location>
</feature>